<evidence type="ECO:0000313" key="16">
    <source>
        <dbReference type="Proteomes" id="UP000245884"/>
    </source>
</evidence>
<evidence type="ECO:0000259" key="14">
    <source>
        <dbReference type="Pfam" id="PF23726"/>
    </source>
</evidence>
<dbReference type="SUPFAM" id="SSF50978">
    <property type="entry name" value="WD40 repeat-like"/>
    <property type="match status" value="1"/>
</dbReference>
<accession>A0A316UT21</accession>
<dbReference type="InterPro" id="IPR058543">
    <property type="entry name" value="Beta-prop_RSE1/DDB1/CPSF1_2nd"/>
</dbReference>
<dbReference type="STRING" id="1569628.A0A316UT21"/>
<evidence type="ECO:0000256" key="6">
    <source>
        <dbReference type="ARBA" id="ARBA00023242"/>
    </source>
</evidence>
<evidence type="ECO:0000313" key="15">
    <source>
        <dbReference type="EMBL" id="PWN27033.1"/>
    </source>
</evidence>
<feature type="region of interest" description="Disordered" evidence="11">
    <location>
        <begin position="279"/>
        <end position="299"/>
    </location>
</feature>
<dbReference type="InterPro" id="IPR036322">
    <property type="entry name" value="WD40_repeat_dom_sf"/>
</dbReference>
<dbReference type="Pfam" id="PF23726">
    <property type="entry name" value="Beta-prop_RSE1_2nd"/>
    <property type="match status" value="1"/>
</dbReference>
<evidence type="ECO:0000256" key="4">
    <source>
        <dbReference type="ARBA" id="ARBA00022728"/>
    </source>
</evidence>
<evidence type="ECO:0000256" key="8">
    <source>
        <dbReference type="ARBA" id="ARBA00040134"/>
    </source>
</evidence>
<comment type="subcellular location">
    <subcellularLocation>
        <location evidence="1">Nucleus</location>
    </subcellularLocation>
</comment>
<dbReference type="Proteomes" id="UP000245884">
    <property type="component" value="Unassembled WGS sequence"/>
</dbReference>
<feature type="domain" description="RSE1/DDB1/CPSF1 second beta-propeller" evidence="14">
    <location>
        <begin position="468"/>
        <end position="791"/>
    </location>
</feature>
<dbReference type="Gene3D" id="2.130.10.10">
    <property type="entry name" value="YVTN repeat-like/Quinoprotein amine dehydrogenase"/>
    <property type="match status" value="3"/>
</dbReference>
<keyword evidence="5" id="KW-0508">mRNA splicing</keyword>
<name>A0A316UT21_9BASI</name>
<protein>
    <recommendedName>
        <fullName evidence="8">Pre-mRNA-splicing factor RSE1</fullName>
    </recommendedName>
    <alternativeName>
        <fullName evidence="10">Pre-mRNA-splicing factor rse1</fullName>
    </alternativeName>
</protein>
<gene>
    <name evidence="15" type="ORF">BDZ90DRAFT_252970</name>
</gene>
<dbReference type="GO" id="GO:0003676">
    <property type="term" value="F:nucleic acid binding"/>
    <property type="evidence" value="ECO:0007669"/>
    <property type="project" value="InterPro"/>
</dbReference>
<dbReference type="FunFam" id="2.130.10.10:FF:001143">
    <property type="entry name" value="Pre-mRNA-splicing factor rse-1, putative"/>
    <property type="match status" value="1"/>
</dbReference>
<dbReference type="PANTHER" id="PTHR10644">
    <property type="entry name" value="DNA REPAIR/RNA PROCESSING CPSF FAMILY"/>
    <property type="match status" value="1"/>
</dbReference>
<dbReference type="FunFam" id="2.130.10.10:FF:000628">
    <property type="entry name" value="Pre-mRNA-splicing factor RSE1"/>
    <property type="match status" value="1"/>
</dbReference>
<evidence type="ECO:0000256" key="1">
    <source>
        <dbReference type="ARBA" id="ARBA00004123"/>
    </source>
</evidence>
<proteinExistence type="inferred from homology"/>
<evidence type="ECO:0000256" key="10">
    <source>
        <dbReference type="ARBA" id="ARBA00068521"/>
    </source>
</evidence>
<sequence length="1272" mass="137290">MHLYNLTLSPPSAATVAVAGQFSGTRKQEIVVCRGGCKLELLRPDTTVSGKAHAIFEQHTFGVVRSLASFRLTGGSKDYLIVGSDSGRITIAELDVKANAFVVVHQETFGRSGSRRIVPGQYIATDPKGRAAMIGAMEKSKLVYILNRDAAANLTISSPLEAHKPNAIIHALVGLDVGYENPTFAALEVDYEEADRDSTGEAAEATQKLLTYYELDLGLNHVVRRWSSPVEKTANHLVQVPGGYNQNTERWEGPGGVLVCSEDYITYKHSVGEEHRVPMPRRLNPLDDNGASSSSSAPRRGNIVVSSVCHRMKNAFFFLLQNEDGDLFKLTIDHQDEDVRALKIKYFDTVPLASSLVILRAGFLFVAAEFGGSALYSFQKLGDDDEVPTYSSADLPELGMTEVKVEPPTFTPRPLDNLLLTDDLPALDPILDAKVLNLLGGDTPQIFTLCGRGPRSTFKMLQHGLEVQEAVSSDLPGIPNAIWTTKLSEQDEYDSYIVLSFVNGTLVLSIGETIEEVSDSGFLTSAPTLAVQQLGASALLQVHPKGIRHIMADRRVVEWAAPPMPDGEQTSIVAAATNSRQVVVALAPTNEIVYFEQDLDGQLNEYQERKSMGAPIVALSIGDVPQGRQRTPYLAVGCEDQTVRIVSLDPESTLSPISIQALTAPPHSICIAEMQDVTVDRNHPTLFVNIGLKNGVLLRTVLDPISGQLTDTRTRFLGAKPVRLVRIKLQGGAPAVLALSSRPWLNYAHQARTHFTPLCFDALDHAWTFSAEMCPDGLIGIVGGSLRIFTVPTLGTKLKADSVALSYTPRRMVAHPDGSGLFYIAEADHRTLSPSEKEKRIASLTREPKVGERGVLDLDPVEFGPLRAEAGNWASCIRVVDAKARETTHVVELEGNEAAFNVALVPFANSIDPTTGQPEIFLIVSSARAATVTPRSHAQAFLTTYRLVAGSNGRTLELLHKTEVDDVALALRPFQGRLLAGVGKALRIYDLGKKKLLRKVENRNFPTAIVALDTQGPTRIVVGDAQESTFFVSYKAGMTTGVAAGDPAGQQPRLVIFADDTVPRWISGASAMLMLDYDTVIAGDKFGNVFVNRVPSQASHDVDEDPTGLTVLHEKPFLQGAPTKCELLAHFHVGDVVTSLQRAALSPGGREAVVYTCLGGTVGVLVPFASREDVEMLSTLEMHMRTTSPSSSSSGPSATAPGSASCSLVGRDHLAYRGSYVPVKACVDGDLCETFGLLAHQRQAGIAEGLEGERTPADVNKKLEALRIGSAF</sequence>
<dbReference type="GeneID" id="37029601"/>
<dbReference type="EMBL" id="KZ819669">
    <property type="protein sequence ID" value="PWN27033.1"/>
    <property type="molecule type" value="Genomic_DNA"/>
</dbReference>
<reference evidence="15 16" key="1">
    <citation type="journal article" date="2018" name="Mol. Biol. Evol.">
        <title>Broad Genomic Sampling Reveals a Smut Pathogenic Ancestry of the Fungal Clade Ustilaginomycotina.</title>
        <authorList>
            <person name="Kijpornyongpan T."/>
            <person name="Mondo S.J."/>
            <person name="Barry K."/>
            <person name="Sandor L."/>
            <person name="Lee J."/>
            <person name="Lipzen A."/>
            <person name="Pangilinan J."/>
            <person name="LaButti K."/>
            <person name="Hainaut M."/>
            <person name="Henrissat B."/>
            <person name="Grigoriev I.V."/>
            <person name="Spatafora J.W."/>
            <person name="Aime M.C."/>
        </authorList>
    </citation>
    <scope>NUCLEOTIDE SEQUENCE [LARGE SCALE GENOMIC DNA]</scope>
    <source>
        <strain evidence="15 16">MCA 5214</strain>
    </source>
</reference>
<evidence type="ECO:0000256" key="2">
    <source>
        <dbReference type="ARBA" id="ARBA00011524"/>
    </source>
</evidence>
<feature type="domain" description="RSE1/DDB1/CPSF1 C-terminal" evidence="12">
    <location>
        <begin position="874"/>
        <end position="1235"/>
    </location>
</feature>
<dbReference type="InterPro" id="IPR015943">
    <property type="entry name" value="WD40/YVTN_repeat-like_dom_sf"/>
</dbReference>
<keyword evidence="6" id="KW-0539">Nucleus</keyword>
<dbReference type="InterPro" id="IPR018846">
    <property type="entry name" value="Beta-prop_RSE1/DDB1/CPSF1_1st"/>
</dbReference>
<evidence type="ECO:0000256" key="11">
    <source>
        <dbReference type="SAM" id="MobiDB-lite"/>
    </source>
</evidence>
<dbReference type="GO" id="GO:0006397">
    <property type="term" value="P:mRNA processing"/>
    <property type="evidence" value="ECO:0007669"/>
    <property type="project" value="UniProtKB-KW"/>
</dbReference>
<evidence type="ECO:0000256" key="5">
    <source>
        <dbReference type="ARBA" id="ARBA00023187"/>
    </source>
</evidence>
<evidence type="ECO:0000256" key="3">
    <source>
        <dbReference type="ARBA" id="ARBA00022664"/>
    </source>
</evidence>
<dbReference type="InterPro" id="IPR050358">
    <property type="entry name" value="RSE1/DDB1/CFT1"/>
</dbReference>
<dbReference type="Pfam" id="PF10433">
    <property type="entry name" value="Beta-prop_RSE1_1st"/>
    <property type="match status" value="1"/>
</dbReference>
<keyword evidence="3" id="KW-0507">mRNA processing</keyword>
<feature type="domain" description="RSE1/DDB1/CPSF1 first beta-propeller" evidence="13">
    <location>
        <begin position="16"/>
        <end position="383"/>
    </location>
</feature>
<comment type="subunit">
    <text evidence="2">Associated with the spliceosome.</text>
</comment>
<evidence type="ECO:0000259" key="13">
    <source>
        <dbReference type="Pfam" id="PF10433"/>
    </source>
</evidence>
<keyword evidence="4" id="KW-0747">Spliceosome</keyword>
<dbReference type="Pfam" id="PF03178">
    <property type="entry name" value="CPSF_A"/>
    <property type="match status" value="1"/>
</dbReference>
<organism evidence="15 16">
    <name type="scientific">Jaminaea rosea</name>
    <dbReference type="NCBI Taxonomy" id="1569628"/>
    <lineage>
        <taxon>Eukaryota</taxon>
        <taxon>Fungi</taxon>
        <taxon>Dikarya</taxon>
        <taxon>Basidiomycota</taxon>
        <taxon>Ustilaginomycotina</taxon>
        <taxon>Exobasidiomycetes</taxon>
        <taxon>Microstromatales</taxon>
        <taxon>Microstromatales incertae sedis</taxon>
        <taxon>Jaminaea</taxon>
    </lineage>
</organism>
<evidence type="ECO:0000259" key="12">
    <source>
        <dbReference type="Pfam" id="PF03178"/>
    </source>
</evidence>
<dbReference type="GO" id="GO:0008380">
    <property type="term" value="P:RNA splicing"/>
    <property type="evidence" value="ECO:0007669"/>
    <property type="project" value="UniProtKB-KW"/>
</dbReference>
<dbReference type="RefSeq" id="XP_025361645.1">
    <property type="nucleotide sequence ID" value="XM_025507778.1"/>
</dbReference>
<comment type="function">
    <text evidence="9">Involved in pre-mRNA splicing and cell cycle control.</text>
</comment>
<keyword evidence="16" id="KW-1185">Reference proteome</keyword>
<dbReference type="GO" id="GO:0005681">
    <property type="term" value="C:spliceosomal complex"/>
    <property type="evidence" value="ECO:0007669"/>
    <property type="project" value="UniProtKB-KW"/>
</dbReference>
<evidence type="ECO:0000256" key="7">
    <source>
        <dbReference type="ARBA" id="ARBA00038266"/>
    </source>
</evidence>
<comment type="similarity">
    <text evidence="7">Belongs to the RSE1 family.</text>
</comment>
<evidence type="ECO:0000256" key="9">
    <source>
        <dbReference type="ARBA" id="ARBA00055157"/>
    </source>
</evidence>
<dbReference type="OrthoDB" id="436637at2759"/>
<dbReference type="InterPro" id="IPR004871">
    <property type="entry name" value="RSE1/DDB1/CPSF1_C"/>
</dbReference>
<dbReference type="AlphaFoldDB" id="A0A316UT21"/>